<proteinExistence type="predicted"/>
<reference evidence="2" key="1">
    <citation type="submission" date="2017-02" db="EMBL/GenBank/DDBJ databases">
        <authorList>
            <person name="Daims H."/>
        </authorList>
    </citation>
    <scope>NUCLEOTIDE SEQUENCE [LARGE SCALE GENOMIC DNA]</scope>
</reference>
<dbReference type="Proteomes" id="UP000195442">
    <property type="component" value="Unassembled WGS sequence"/>
</dbReference>
<sequence>MLFVKSRALKLMFELAETPEIGALANNTMRAKLEIIFFIMFFPANC</sequence>
<keyword evidence="2" id="KW-1185">Reference proteome</keyword>
<dbReference type="AlphaFoldDB" id="A0A1R4H3Y0"/>
<dbReference type="EMBL" id="FUKJ01000109">
    <property type="protein sequence ID" value="SJM90965.1"/>
    <property type="molecule type" value="Genomic_DNA"/>
</dbReference>
<organism evidence="1 2">
    <name type="scientific">Crenothrix polyspora</name>
    <dbReference type="NCBI Taxonomy" id="360316"/>
    <lineage>
        <taxon>Bacteria</taxon>
        <taxon>Pseudomonadati</taxon>
        <taxon>Pseudomonadota</taxon>
        <taxon>Gammaproteobacteria</taxon>
        <taxon>Methylococcales</taxon>
        <taxon>Crenotrichaceae</taxon>
        <taxon>Crenothrix</taxon>
    </lineage>
</organism>
<protein>
    <submittedName>
        <fullName evidence="1">Uncharacterized protein</fullName>
    </submittedName>
</protein>
<accession>A0A1R4H3Y0</accession>
<name>A0A1R4H3Y0_9GAMM</name>
<gene>
    <name evidence="1" type="ORF">CRENPOLYSF2_1970007</name>
</gene>
<evidence type="ECO:0000313" key="1">
    <source>
        <dbReference type="EMBL" id="SJM90965.1"/>
    </source>
</evidence>
<evidence type="ECO:0000313" key="2">
    <source>
        <dbReference type="Proteomes" id="UP000195442"/>
    </source>
</evidence>